<name>W9H6L7_9PROT</name>
<dbReference type="PROSITE" id="PS51318">
    <property type="entry name" value="TAT"/>
    <property type="match status" value="1"/>
</dbReference>
<dbReference type="GO" id="GO:1901359">
    <property type="term" value="F:tungstate binding"/>
    <property type="evidence" value="ECO:0007669"/>
    <property type="project" value="UniProtKB-ARBA"/>
</dbReference>
<dbReference type="OrthoDB" id="9785015at2"/>
<dbReference type="NCBIfam" id="TIGR01256">
    <property type="entry name" value="modA"/>
    <property type="match status" value="1"/>
</dbReference>
<dbReference type="Pfam" id="PF13531">
    <property type="entry name" value="SBP_bac_11"/>
    <property type="match status" value="1"/>
</dbReference>
<evidence type="ECO:0000256" key="3">
    <source>
        <dbReference type="ARBA" id="ARBA00022723"/>
    </source>
</evidence>
<sequence>MNFLAAFPTRRNLIAATLAGAVLAFGAIMAPALAPAAANAQPPLVMAAASMKDSLEEVAKLYERKTGNKVGLSFAASSALAKQIEQQAPADIFISADLDWMDYLAKRDLIKPATRANLLGNRLVLIAPKPVASPITIEKGNFPVLQRLGDSRLATGEPNSVPVGKYAKAALTNLGVWDQVEPKLVRAESVRSALAFVSRGEALLGIVYETDAKVDKGVEVISAFPADSYPAIIYPVAQTAIGKAPDAEAFLAFLKSPEAFEVFKKYGFTPAPATQG</sequence>
<feature type="signal peptide" evidence="7">
    <location>
        <begin position="1"/>
        <end position="40"/>
    </location>
</feature>
<dbReference type="NCBIfam" id="NF007958">
    <property type="entry name" value="PRK10677.1"/>
    <property type="match status" value="1"/>
</dbReference>
<keyword evidence="4 7" id="KW-0732">Signal</keyword>
<keyword evidence="3 6" id="KW-0479">Metal-binding</keyword>
<dbReference type="CDD" id="cd13536">
    <property type="entry name" value="PBP2_EcModA"/>
    <property type="match status" value="1"/>
</dbReference>
<dbReference type="GO" id="GO:0030973">
    <property type="term" value="F:molybdate ion binding"/>
    <property type="evidence" value="ECO:0007669"/>
    <property type="project" value="TreeGrafter"/>
</dbReference>
<dbReference type="GO" id="GO:0030288">
    <property type="term" value="C:outer membrane-bounded periplasmic space"/>
    <property type="evidence" value="ECO:0007669"/>
    <property type="project" value="TreeGrafter"/>
</dbReference>
<dbReference type="InterPro" id="IPR005950">
    <property type="entry name" value="ModA"/>
</dbReference>
<dbReference type="PANTHER" id="PTHR30632">
    <property type="entry name" value="MOLYBDATE-BINDING PERIPLASMIC PROTEIN"/>
    <property type="match status" value="1"/>
</dbReference>
<dbReference type="RefSeq" id="WP_051512025.1">
    <property type="nucleotide sequence ID" value="NZ_AVFL01000007.1"/>
</dbReference>
<evidence type="ECO:0000313" key="9">
    <source>
        <dbReference type="Proteomes" id="UP000019486"/>
    </source>
</evidence>
<keyword evidence="9" id="KW-1185">Reference proteome</keyword>
<feature type="binding site" evidence="6">
    <location>
        <position position="77"/>
    </location>
    <ligand>
        <name>molybdate</name>
        <dbReference type="ChEBI" id="CHEBI:36264"/>
    </ligand>
</feature>
<dbReference type="SUPFAM" id="SSF53850">
    <property type="entry name" value="Periplasmic binding protein-like II"/>
    <property type="match status" value="1"/>
</dbReference>
<evidence type="ECO:0000256" key="1">
    <source>
        <dbReference type="ARBA" id="ARBA00009175"/>
    </source>
</evidence>
<protein>
    <submittedName>
        <fullName evidence="8">Molybdenum ABC transporter substrate-binding protein</fullName>
    </submittedName>
</protein>
<feature type="binding site" evidence="6">
    <location>
        <position position="190"/>
    </location>
    <ligand>
        <name>molybdate</name>
        <dbReference type="ChEBI" id="CHEBI:36264"/>
    </ligand>
</feature>
<dbReference type="AlphaFoldDB" id="W9H6L7"/>
<feature type="binding site" evidence="6">
    <location>
        <position position="50"/>
    </location>
    <ligand>
        <name>molybdate</name>
        <dbReference type="ChEBI" id="CHEBI:36264"/>
    </ligand>
</feature>
<dbReference type="InterPro" id="IPR050682">
    <property type="entry name" value="ModA/WtpA"/>
</dbReference>
<dbReference type="PIRSF" id="PIRSF004846">
    <property type="entry name" value="ModA"/>
    <property type="match status" value="1"/>
</dbReference>
<dbReference type="GO" id="GO:0046872">
    <property type="term" value="F:metal ion binding"/>
    <property type="evidence" value="ECO:0007669"/>
    <property type="project" value="UniProtKB-KW"/>
</dbReference>
<gene>
    <name evidence="8" type="ORF">N825_34630</name>
</gene>
<comment type="caution">
    <text evidence="8">The sequence shown here is derived from an EMBL/GenBank/DDBJ whole genome shotgun (WGS) entry which is preliminary data.</text>
</comment>
<comment type="similarity">
    <text evidence="1">Belongs to the bacterial solute-binding protein ModA family.</text>
</comment>
<dbReference type="PANTHER" id="PTHR30632:SF17">
    <property type="entry name" value="MOLYBDATE-BINDING PROTEIN MODA"/>
    <property type="match status" value="1"/>
</dbReference>
<evidence type="ECO:0000256" key="6">
    <source>
        <dbReference type="PIRSR" id="PIRSR004846-1"/>
    </source>
</evidence>
<reference evidence="8 9" key="1">
    <citation type="submission" date="2013-08" db="EMBL/GenBank/DDBJ databases">
        <title>The genome sequence of Skermanella stibiiresistens.</title>
        <authorList>
            <person name="Zhu W."/>
            <person name="Wang G."/>
        </authorList>
    </citation>
    <scope>NUCLEOTIDE SEQUENCE [LARGE SCALE GENOMIC DNA]</scope>
    <source>
        <strain evidence="8 9">SB22</strain>
    </source>
</reference>
<dbReference type="STRING" id="1385369.N825_34630"/>
<comment type="subunit">
    <text evidence="5">The complex is composed of two ATP-binding proteins (ModC), two transmembrane proteins (ModB) and a solute-binding protein (ModA).</text>
</comment>
<keyword evidence="2 6" id="KW-0500">Molybdenum</keyword>
<proteinExistence type="inferred from homology"/>
<dbReference type="PATRIC" id="fig|1385369.3.peg.2289"/>
<feature type="chain" id="PRO_5004921647" evidence="7">
    <location>
        <begin position="41"/>
        <end position="276"/>
    </location>
</feature>
<dbReference type="InterPro" id="IPR006311">
    <property type="entry name" value="TAT_signal"/>
</dbReference>
<evidence type="ECO:0000256" key="7">
    <source>
        <dbReference type="SAM" id="SignalP"/>
    </source>
</evidence>
<dbReference type="EMBL" id="AVFL01000007">
    <property type="protein sequence ID" value="EWY40436.1"/>
    <property type="molecule type" value="Genomic_DNA"/>
</dbReference>
<evidence type="ECO:0000256" key="2">
    <source>
        <dbReference type="ARBA" id="ARBA00022505"/>
    </source>
</evidence>
<evidence type="ECO:0000256" key="4">
    <source>
        <dbReference type="ARBA" id="ARBA00022729"/>
    </source>
</evidence>
<dbReference type="GO" id="GO:0015689">
    <property type="term" value="P:molybdate ion transport"/>
    <property type="evidence" value="ECO:0007669"/>
    <property type="project" value="InterPro"/>
</dbReference>
<dbReference type="Proteomes" id="UP000019486">
    <property type="component" value="Unassembled WGS sequence"/>
</dbReference>
<evidence type="ECO:0000256" key="5">
    <source>
        <dbReference type="ARBA" id="ARBA00062515"/>
    </source>
</evidence>
<dbReference type="Gene3D" id="3.40.190.10">
    <property type="entry name" value="Periplasmic binding protein-like II"/>
    <property type="match status" value="2"/>
</dbReference>
<evidence type="ECO:0000313" key="8">
    <source>
        <dbReference type="EMBL" id="EWY40436.1"/>
    </source>
</evidence>
<organism evidence="8 9">
    <name type="scientific">Skermanella stibiiresistens SB22</name>
    <dbReference type="NCBI Taxonomy" id="1385369"/>
    <lineage>
        <taxon>Bacteria</taxon>
        <taxon>Pseudomonadati</taxon>
        <taxon>Pseudomonadota</taxon>
        <taxon>Alphaproteobacteria</taxon>
        <taxon>Rhodospirillales</taxon>
        <taxon>Azospirillaceae</taxon>
        <taxon>Skermanella</taxon>
    </lineage>
</organism>
<dbReference type="FunFam" id="3.40.190.10:FF:000035">
    <property type="entry name" value="Molybdate ABC transporter substrate-binding protein"/>
    <property type="match status" value="1"/>
</dbReference>
<accession>W9H6L7</accession>
<feature type="binding site" evidence="6">
    <location>
        <position position="208"/>
    </location>
    <ligand>
        <name>molybdate</name>
        <dbReference type="ChEBI" id="CHEBI:36264"/>
    </ligand>
</feature>